<name>A0A928Q4M5_9FIRM</name>
<dbReference type="Pfam" id="PF00392">
    <property type="entry name" value="GntR"/>
    <property type="match status" value="1"/>
</dbReference>
<dbReference type="InterPro" id="IPR015424">
    <property type="entry name" value="PyrdxlP-dep_Trfase"/>
</dbReference>
<evidence type="ECO:0000313" key="7">
    <source>
        <dbReference type="EMBL" id="MBE6833085.1"/>
    </source>
</evidence>
<dbReference type="SUPFAM" id="SSF53383">
    <property type="entry name" value="PLP-dependent transferases"/>
    <property type="match status" value="1"/>
</dbReference>
<dbReference type="PANTHER" id="PTHR46577">
    <property type="entry name" value="HTH-TYPE TRANSCRIPTIONAL REGULATORY PROTEIN GABR"/>
    <property type="match status" value="1"/>
</dbReference>
<dbReference type="EMBL" id="SVNY01000002">
    <property type="protein sequence ID" value="MBE6833085.1"/>
    <property type="molecule type" value="Genomic_DNA"/>
</dbReference>
<evidence type="ECO:0000256" key="4">
    <source>
        <dbReference type="ARBA" id="ARBA00023125"/>
    </source>
</evidence>
<feature type="domain" description="HTH gntR-type" evidence="6">
    <location>
        <begin position="19"/>
        <end position="87"/>
    </location>
</feature>
<dbReference type="InterPro" id="IPR036388">
    <property type="entry name" value="WH-like_DNA-bd_sf"/>
</dbReference>
<dbReference type="InterPro" id="IPR004839">
    <property type="entry name" value="Aminotransferase_I/II_large"/>
</dbReference>
<dbReference type="PROSITE" id="PS50949">
    <property type="entry name" value="HTH_GNTR"/>
    <property type="match status" value="1"/>
</dbReference>
<dbReference type="InterPro" id="IPR015421">
    <property type="entry name" value="PyrdxlP-dep_Trfase_major"/>
</dbReference>
<dbReference type="Gene3D" id="3.40.640.10">
    <property type="entry name" value="Type I PLP-dependent aspartate aminotransferase-like (Major domain)"/>
    <property type="match status" value="1"/>
</dbReference>
<dbReference type="CDD" id="cd07377">
    <property type="entry name" value="WHTH_GntR"/>
    <property type="match status" value="1"/>
</dbReference>
<comment type="similarity">
    <text evidence="1">In the C-terminal section; belongs to the class-I pyridoxal-phosphate-dependent aminotransferase family.</text>
</comment>
<evidence type="ECO:0000256" key="3">
    <source>
        <dbReference type="ARBA" id="ARBA00023015"/>
    </source>
</evidence>
<dbReference type="InterPro" id="IPR000524">
    <property type="entry name" value="Tscrpt_reg_HTH_GntR"/>
</dbReference>
<dbReference type="GO" id="GO:0003700">
    <property type="term" value="F:DNA-binding transcription factor activity"/>
    <property type="evidence" value="ECO:0007669"/>
    <property type="project" value="InterPro"/>
</dbReference>
<evidence type="ECO:0000259" key="6">
    <source>
        <dbReference type="PROSITE" id="PS50949"/>
    </source>
</evidence>
<dbReference type="AlphaFoldDB" id="A0A928Q4M5"/>
<evidence type="ECO:0000256" key="2">
    <source>
        <dbReference type="ARBA" id="ARBA00022898"/>
    </source>
</evidence>
<evidence type="ECO:0000313" key="8">
    <source>
        <dbReference type="Proteomes" id="UP000754750"/>
    </source>
</evidence>
<dbReference type="InterPro" id="IPR051446">
    <property type="entry name" value="HTH_trans_reg/aminotransferase"/>
</dbReference>
<organism evidence="7 8">
    <name type="scientific">Faecalispora sporosphaeroides</name>
    <dbReference type="NCBI Taxonomy" id="1549"/>
    <lineage>
        <taxon>Bacteria</taxon>
        <taxon>Bacillati</taxon>
        <taxon>Bacillota</taxon>
        <taxon>Clostridia</taxon>
        <taxon>Eubacteriales</taxon>
        <taxon>Oscillospiraceae</taxon>
        <taxon>Faecalispora</taxon>
    </lineage>
</organism>
<keyword evidence="3" id="KW-0805">Transcription regulation</keyword>
<keyword evidence="4" id="KW-0238">DNA-binding</keyword>
<comment type="caution">
    <text evidence="7">The sequence shown here is derived from an EMBL/GenBank/DDBJ whole genome shotgun (WGS) entry which is preliminary data.</text>
</comment>
<accession>A0A928Q4M5</accession>
<dbReference type="Gene3D" id="1.10.10.10">
    <property type="entry name" value="Winged helix-like DNA-binding domain superfamily/Winged helix DNA-binding domain"/>
    <property type="match status" value="1"/>
</dbReference>
<protein>
    <submittedName>
        <fullName evidence="7">PLP-dependent aminotransferase family protein</fullName>
    </submittedName>
</protein>
<proteinExistence type="inferred from homology"/>
<keyword evidence="2" id="KW-0663">Pyridoxal phosphate</keyword>
<dbReference type="PANTHER" id="PTHR46577:SF1">
    <property type="entry name" value="HTH-TYPE TRANSCRIPTIONAL REGULATORY PROTEIN GABR"/>
    <property type="match status" value="1"/>
</dbReference>
<reference evidence="7" key="1">
    <citation type="submission" date="2019-04" db="EMBL/GenBank/DDBJ databases">
        <title>Evolution of Biomass-Degrading Anaerobic Consortia Revealed by Metagenomics.</title>
        <authorList>
            <person name="Peng X."/>
        </authorList>
    </citation>
    <scope>NUCLEOTIDE SEQUENCE</scope>
    <source>
        <strain evidence="7">SIG551</strain>
    </source>
</reference>
<dbReference type="SUPFAM" id="SSF46785">
    <property type="entry name" value="Winged helix' DNA-binding domain"/>
    <property type="match status" value="1"/>
</dbReference>
<gene>
    <name evidence="7" type="ORF">E7512_05800</name>
</gene>
<dbReference type="Proteomes" id="UP000754750">
    <property type="component" value="Unassembled WGS sequence"/>
</dbReference>
<keyword evidence="7" id="KW-0808">Transferase</keyword>
<dbReference type="SMART" id="SM00345">
    <property type="entry name" value="HTH_GNTR"/>
    <property type="match status" value="1"/>
</dbReference>
<evidence type="ECO:0000256" key="1">
    <source>
        <dbReference type="ARBA" id="ARBA00005384"/>
    </source>
</evidence>
<dbReference type="CDD" id="cd00609">
    <property type="entry name" value="AAT_like"/>
    <property type="match status" value="1"/>
</dbReference>
<dbReference type="InterPro" id="IPR036390">
    <property type="entry name" value="WH_DNA-bd_sf"/>
</dbReference>
<keyword evidence="7" id="KW-0032">Aminotransferase</keyword>
<sequence length="477" mass="54416">MEAGDLNEISLRLEKRADIPLFQQLYDFFKREITGGNYLKDEKMPSKRQLSAYLHCSQNTVQAAYNQLVAEGYLVAREKSGYYVADLGGILRMNREPKKEVVPPRESVSFRYDFSHQGVDHDGFPFSVWRRLTKEVINEYDRDLLTAGDPKGDPGLRGSIAHYLHYSRGVNCCADQIIISSGTEFLLLLLIQLFDADFAYAIENPGYEKLNMIFKSSRAACLPIPLDESGMQPDALRESRANVACITPSHQFPTGTIMPVSRRIQLLNWANEEPGRYLIEDDYDSEFRYSGKPIPSLQGMDETGRVIYMGAFSKSLSPALRVSYMVLPRHLLEAYHKKLSFYICPVPKMDQKTLRRFIDEGHFERHLNRMRNLYRQKRETAVSAVRRLLPEAEIRGDSAGLHFLLRVNNGWEEQKLIQAAFQQGVRVYGVSQYYFAPPTNGCDSMLLLGFACLKIEEIPAAVALLKRAWQGTEQAAR</sequence>
<keyword evidence="5" id="KW-0804">Transcription</keyword>
<dbReference type="GO" id="GO:0008483">
    <property type="term" value="F:transaminase activity"/>
    <property type="evidence" value="ECO:0007669"/>
    <property type="project" value="UniProtKB-KW"/>
</dbReference>
<evidence type="ECO:0000256" key="5">
    <source>
        <dbReference type="ARBA" id="ARBA00023163"/>
    </source>
</evidence>
<dbReference type="GO" id="GO:0003677">
    <property type="term" value="F:DNA binding"/>
    <property type="evidence" value="ECO:0007669"/>
    <property type="project" value="UniProtKB-KW"/>
</dbReference>
<dbReference type="GO" id="GO:0030170">
    <property type="term" value="F:pyridoxal phosphate binding"/>
    <property type="evidence" value="ECO:0007669"/>
    <property type="project" value="InterPro"/>
</dbReference>
<dbReference type="Pfam" id="PF00155">
    <property type="entry name" value="Aminotran_1_2"/>
    <property type="match status" value="1"/>
</dbReference>